<feature type="binding site" evidence="6">
    <location>
        <begin position="12"/>
        <end position="19"/>
    </location>
    <ligand>
        <name>ATP</name>
        <dbReference type="ChEBI" id="CHEBI:30616"/>
    </ligand>
</feature>
<comment type="function">
    <text evidence="6">Catalyzes the phosphorylation of ribose 1,5-bisphosphate to 5-phospho-D-ribosyl alpha-1-diphosphate (PRPP).</text>
</comment>
<dbReference type="Proteomes" id="UP000007100">
    <property type="component" value="Chromosome"/>
</dbReference>
<dbReference type="RefSeq" id="WP_013641105.1">
    <property type="nucleotide sequence ID" value="NC_015186.1"/>
</dbReference>
<evidence type="ECO:0000256" key="5">
    <source>
        <dbReference type="ARBA" id="ARBA00022840"/>
    </source>
</evidence>
<dbReference type="GO" id="GO:0033863">
    <property type="term" value="F:ribose 1,5-bisphosphate phosphokinase activity"/>
    <property type="evidence" value="ECO:0007669"/>
    <property type="project" value="UniProtKB-UniRule"/>
</dbReference>
<dbReference type="InterPro" id="IPR008145">
    <property type="entry name" value="GK/Ca_channel_bsu"/>
</dbReference>
<keyword evidence="9" id="KW-1185">Reference proteome</keyword>
<evidence type="ECO:0000313" key="9">
    <source>
        <dbReference type="Proteomes" id="UP000007100"/>
    </source>
</evidence>
<protein>
    <recommendedName>
        <fullName evidence="6">Ribose 1,5-bisphosphate phosphokinase PhnN</fullName>
        <ecNumber evidence="6">2.7.4.23</ecNumber>
    </recommendedName>
    <alternativeName>
        <fullName evidence="6">Ribose 1,5-bisphosphokinase</fullName>
    </alternativeName>
</protein>
<dbReference type="EMBL" id="AP012035">
    <property type="protein sequence ID" value="BAJ82605.1"/>
    <property type="molecule type" value="Genomic_DNA"/>
</dbReference>
<dbReference type="GO" id="GO:0019634">
    <property type="term" value="P:organic phosphonate metabolic process"/>
    <property type="evidence" value="ECO:0007669"/>
    <property type="project" value="UniProtKB-UniRule"/>
</dbReference>
<dbReference type="HOGENOM" id="CLU_102477_0_0_5"/>
<evidence type="ECO:0000256" key="1">
    <source>
        <dbReference type="ARBA" id="ARBA00000373"/>
    </source>
</evidence>
<dbReference type="SMART" id="SM00072">
    <property type="entry name" value="GuKc"/>
    <property type="match status" value="1"/>
</dbReference>
<dbReference type="KEGG" id="amv:ACMV_32580"/>
<proteinExistence type="inferred from homology"/>
<dbReference type="GO" id="GO:0006015">
    <property type="term" value="P:5-phosphoribose 1-diphosphate biosynthetic process"/>
    <property type="evidence" value="ECO:0007669"/>
    <property type="project" value="UniProtKB-UniRule"/>
</dbReference>
<dbReference type="SUPFAM" id="SSF52540">
    <property type="entry name" value="P-loop containing nucleoside triphosphate hydrolases"/>
    <property type="match status" value="1"/>
</dbReference>
<evidence type="ECO:0000256" key="2">
    <source>
        <dbReference type="ARBA" id="ARBA00005069"/>
    </source>
</evidence>
<comment type="pathway">
    <text evidence="2 6">Metabolic intermediate biosynthesis; 5-phospho-alpha-D-ribose 1-diphosphate biosynthesis; 5-phospho-alpha-D-ribose 1-diphosphate from D-ribose 5-phosphate (route II): step 3/3.</text>
</comment>
<evidence type="ECO:0000313" key="8">
    <source>
        <dbReference type="EMBL" id="BAJ82605.1"/>
    </source>
</evidence>
<dbReference type="InterPro" id="IPR012699">
    <property type="entry name" value="PhnN"/>
</dbReference>
<dbReference type="UniPathway" id="UPA00087">
    <property type="reaction ID" value="UER00175"/>
</dbReference>
<keyword evidence="5 6" id="KW-0067">ATP-binding</keyword>
<dbReference type="AlphaFoldDB" id="F0J6I8"/>
<evidence type="ECO:0000256" key="4">
    <source>
        <dbReference type="ARBA" id="ARBA00022741"/>
    </source>
</evidence>
<reference evidence="8 9" key="1">
    <citation type="submission" date="2010-12" db="EMBL/GenBank/DDBJ databases">
        <title>Whole genome sequence of Acidiphilium multivorum AIU301.</title>
        <authorList>
            <person name="Narita-Yamada S."/>
            <person name="Nakamura S."/>
            <person name="Ito N."/>
            <person name="Takarada H."/>
            <person name="Katano Y."/>
            <person name="Nakazawa H."/>
            <person name="Hosoyama A."/>
            <person name="Yamada R."/>
            <person name="Fujita N."/>
        </authorList>
    </citation>
    <scope>NUCLEOTIDE SEQUENCE [LARGE SCALE GENOMIC DNA]</scope>
    <source>
        <strain evidence="9">DSM 11245 / JCM 8867 / AIU301</strain>
    </source>
</reference>
<evidence type="ECO:0000259" key="7">
    <source>
        <dbReference type="SMART" id="SM00072"/>
    </source>
</evidence>
<evidence type="ECO:0000256" key="3">
    <source>
        <dbReference type="ARBA" id="ARBA00022679"/>
    </source>
</evidence>
<feature type="domain" description="Guanylate kinase/L-type calcium channel beta subunit" evidence="7">
    <location>
        <begin position="4"/>
        <end position="175"/>
    </location>
</feature>
<dbReference type="GO" id="GO:0005524">
    <property type="term" value="F:ATP binding"/>
    <property type="evidence" value="ECO:0007669"/>
    <property type="project" value="UniProtKB-KW"/>
</dbReference>
<name>F0J6I8_ACIMA</name>
<sequence>MPRSGRLVLVVGPSGAGKDTVLRQARRRLGHAPDIVFPRRVITRPPDPAEDHEPVSDDDFQRRAFALSWSAHGLSYGIPASIAGDLDAGRIVVVNVSRAIVADARRRFPCFVVAVTAAPAILAARLAVRRRETAAEIGARLARAAAPVEADAVVANETTPEAAGAAFLGILLRCRDLPCLP</sequence>
<evidence type="ECO:0000256" key="6">
    <source>
        <dbReference type="HAMAP-Rule" id="MF_00836"/>
    </source>
</evidence>
<dbReference type="HAMAP" id="MF_00836">
    <property type="entry name" value="PhnN"/>
    <property type="match status" value="1"/>
</dbReference>
<dbReference type="InterPro" id="IPR027417">
    <property type="entry name" value="P-loop_NTPase"/>
</dbReference>
<gene>
    <name evidence="6" type="primary">phnN</name>
    <name evidence="8" type="ordered locus">ACMV_32580</name>
</gene>
<keyword evidence="3 6" id="KW-0808">Transferase</keyword>
<organism evidence="8 9">
    <name type="scientific">Acidiphilium multivorum (strain DSM 11245 / JCM 8867 / NBRC 100883 / AIU 301)</name>
    <dbReference type="NCBI Taxonomy" id="926570"/>
    <lineage>
        <taxon>Bacteria</taxon>
        <taxon>Pseudomonadati</taxon>
        <taxon>Pseudomonadota</taxon>
        <taxon>Alphaproteobacteria</taxon>
        <taxon>Acetobacterales</taxon>
        <taxon>Acidocellaceae</taxon>
        <taxon>Acidiphilium</taxon>
    </lineage>
</organism>
<dbReference type="OrthoDB" id="341217at2"/>
<keyword evidence="4 6" id="KW-0547">Nucleotide-binding</keyword>
<accession>F0J6I8</accession>
<dbReference type="EC" id="2.7.4.23" evidence="6"/>
<comment type="similarity">
    <text evidence="6">Belongs to the ribose 1,5-bisphosphokinase family.</text>
</comment>
<dbReference type="Gene3D" id="3.40.50.300">
    <property type="entry name" value="P-loop containing nucleotide triphosphate hydrolases"/>
    <property type="match status" value="1"/>
</dbReference>
<comment type="catalytic activity">
    <reaction evidence="1 6">
        <text>alpha-D-ribose 1,5-bisphosphate + ATP = 5-phospho-alpha-D-ribose 1-diphosphate + ADP</text>
        <dbReference type="Rhea" id="RHEA:20109"/>
        <dbReference type="ChEBI" id="CHEBI:30616"/>
        <dbReference type="ChEBI" id="CHEBI:58017"/>
        <dbReference type="ChEBI" id="CHEBI:68688"/>
        <dbReference type="ChEBI" id="CHEBI:456216"/>
        <dbReference type="EC" id="2.7.4.23"/>
    </reaction>
</comment>
<dbReference type="NCBIfam" id="TIGR02322">
    <property type="entry name" value="phosphon_PhnN"/>
    <property type="match status" value="1"/>
</dbReference>